<feature type="transmembrane region" description="Helical" evidence="6">
    <location>
        <begin position="429"/>
        <end position="447"/>
    </location>
</feature>
<evidence type="ECO:0000256" key="6">
    <source>
        <dbReference type="SAM" id="Phobius"/>
    </source>
</evidence>
<keyword evidence="2" id="KW-1003">Cell membrane</keyword>
<feature type="transmembrane region" description="Helical" evidence="6">
    <location>
        <begin position="283"/>
        <end position="304"/>
    </location>
</feature>
<comment type="subcellular location">
    <subcellularLocation>
        <location evidence="1">Cell membrane</location>
        <topology evidence="1">Multi-pass membrane protein</topology>
    </subcellularLocation>
</comment>
<evidence type="ECO:0000256" key="1">
    <source>
        <dbReference type="ARBA" id="ARBA00004651"/>
    </source>
</evidence>
<accession>A0ABT6BB06</accession>
<dbReference type="Gene3D" id="1.20.1640.10">
    <property type="entry name" value="Multidrug efflux transporter AcrB transmembrane domain"/>
    <property type="match status" value="1"/>
</dbReference>
<keyword evidence="3 6" id="KW-0812">Transmembrane</keyword>
<feature type="transmembrane region" description="Helical" evidence="6">
    <location>
        <begin position="638"/>
        <end position="657"/>
    </location>
</feature>
<evidence type="ECO:0000256" key="5">
    <source>
        <dbReference type="ARBA" id="ARBA00023136"/>
    </source>
</evidence>
<feature type="domain" description="Membrane transport protein MMPL" evidence="7">
    <location>
        <begin position="193"/>
        <end position="423"/>
    </location>
</feature>
<feature type="transmembrane region" description="Helical" evidence="6">
    <location>
        <begin position="691"/>
        <end position="711"/>
    </location>
</feature>
<feature type="transmembrane region" description="Helical" evidence="6">
    <location>
        <begin position="751"/>
        <end position="771"/>
    </location>
</feature>
<gene>
    <name evidence="8" type="ORF">P3W24_10130</name>
</gene>
<keyword evidence="5 6" id="KW-0472">Membrane</keyword>
<evidence type="ECO:0000256" key="4">
    <source>
        <dbReference type="ARBA" id="ARBA00022989"/>
    </source>
</evidence>
<keyword evidence="4 6" id="KW-1133">Transmembrane helix</keyword>
<dbReference type="PANTHER" id="PTHR33406:SF13">
    <property type="entry name" value="MEMBRANE PROTEIN YDFJ"/>
    <property type="match status" value="1"/>
</dbReference>
<dbReference type="Proteomes" id="UP001528850">
    <property type="component" value="Unassembled WGS sequence"/>
</dbReference>
<feature type="transmembrane region" description="Helical" evidence="6">
    <location>
        <begin position="723"/>
        <end position="745"/>
    </location>
</feature>
<protein>
    <submittedName>
        <fullName evidence="8">MMPL family transporter</fullName>
    </submittedName>
</protein>
<name>A0ABT6BB06_9GAMM</name>
<dbReference type="InterPro" id="IPR004869">
    <property type="entry name" value="MMPL_dom"/>
</dbReference>
<dbReference type="EMBL" id="JARJJS010000002">
    <property type="protein sequence ID" value="MDF4025320.1"/>
    <property type="molecule type" value="Genomic_DNA"/>
</dbReference>
<keyword evidence="9" id="KW-1185">Reference proteome</keyword>
<evidence type="ECO:0000313" key="9">
    <source>
        <dbReference type="Proteomes" id="UP001528850"/>
    </source>
</evidence>
<dbReference type="PANTHER" id="PTHR33406">
    <property type="entry name" value="MEMBRANE PROTEIN MJ1562-RELATED"/>
    <property type="match status" value="1"/>
</dbReference>
<evidence type="ECO:0000313" key="8">
    <source>
        <dbReference type="EMBL" id="MDF4025320.1"/>
    </source>
</evidence>
<evidence type="ECO:0000259" key="7">
    <source>
        <dbReference type="Pfam" id="PF03176"/>
    </source>
</evidence>
<feature type="transmembrane region" description="Helical" evidence="6">
    <location>
        <begin position="259"/>
        <end position="276"/>
    </location>
</feature>
<dbReference type="Pfam" id="PF03176">
    <property type="entry name" value="MMPL"/>
    <property type="match status" value="1"/>
</dbReference>
<sequence>MKPLSIVARALLFSGASLLMCLCCAWLLFGRSVSPLQTDLLAMLPPTERNAVAEEAVGRLARASGDRMLLLVANADDNAAKDAARELGKALGRDPVFASVIAELPPFDLSQLVTPFLPHRFHLLTASDRALLATPGFDATAVLTRRLNEPFGANAGPSLGDDPFGWLQHWLDRQPWNSGALVPEDDLLTAHRDDGSDVLVIATLAGSSYDDAVQRRALGALEAAERAAVAAHPGTRVLRTGAVFYAAAARAGAERDTHLVGLVSTLGIAALLLFAFRSMRPLLVAFVSTALGVVGAIITTIVVFGQLHLLTLVFGAALLGEAVDYSIQYLCARAHAGTGWQPERGVRQVRPALLLALATSLLGYALLALVPFPALRQMAVFAIAGMAVACASVFWLLPAMLRRPARAPLAEPLVRLALGWQRIASGRRAVLAIAVLAVAALPGWWRLGHDDDVHQLISPPPSLDAQAATIRDVAGFGGGSQFWLVEGTDAEEVLQREEALTARLDRAHIAWTGMTAMLPSRKRQAENVALVCGHGPAHADDANCRDRLRSALGAAGLKPAIAQAYADAYPGTPFTLDDWQATPAYTPFRYLWMDHASIVLPQGNDDVATLRDLANGLPGVSLIDKPAGISALFGHYRAYASLWLGGALLLVGLAFAWRYGARAAWRVLLPPAAGIVFSVAALGYLGEPLTLFHVMALMLVLGVGANYAVFLREGEPHAADRPGAAYAGVLLSAVTALLSFGLLALSTMPALQHFGLTLLLGIGFTALLAPVSASGRTTA</sequence>
<feature type="transmembrane region" description="Helical" evidence="6">
    <location>
        <begin position="378"/>
        <end position="397"/>
    </location>
</feature>
<evidence type="ECO:0000256" key="3">
    <source>
        <dbReference type="ARBA" id="ARBA00022692"/>
    </source>
</evidence>
<reference evidence="8 9" key="1">
    <citation type="journal article" date="2024" name="Curr. Microbiol.">
        <title>Luteibacter sahnii sp. nov., A Novel Yellow-Colored Xanthomonadin Pigment Producing Probiotic Bacterium from Healthy Rice Seed Microbiome.</title>
        <authorList>
            <person name="Jaiswal G."/>
            <person name="Rana R."/>
            <person name="Nayak P.K."/>
            <person name="Chouhan R."/>
            <person name="Gandhi S.G."/>
            <person name="Patel H.K."/>
            <person name="Patil P.B."/>
        </authorList>
    </citation>
    <scope>NUCLEOTIDE SEQUENCE [LARGE SCALE GENOMIC DNA]</scope>
    <source>
        <strain evidence="8 9">PPL201</strain>
    </source>
</reference>
<feature type="transmembrane region" description="Helical" evidence="6">
    <location>
        <begin position="310"/>
        <end position="331"/>
    </location>
</feature>
<dbReference type="InterPro" id="IPR050545">
    <property type="entry name" value="Mycobact_MmpL"/>
</dbReference>
<feature type="transmembrane region" description="Helical" evidence="6">
    <location>
        <begin position="352"/>
        <end position="372"/>
    </location>
</feature>
<proteinExistence type="predicted"/>
<evidence type="ECO:0000256" key="2">
    <source>
        <dbReference type="ARBA" id="ARBA00022475"/>
    </source>
</evidence>
<dbReference type="SUPFAM" id="SSF82866">
    <property type="entry name" value="Multidrug efflux transporter AcrB transmembrane domain"/>
    <property type="match status" value="2"/>
</dbReference>
<organism evidence="8 9">
    <name type="scientific">Luteibacter sahnii</name>
    <dbReference type="NCBI Taxonomy" id="3021977"/>
    <lineage>
        <taxon>Bacteria</taxon>
        <taxon>Pseudomonadati</taxon>
        <taxon>Pseudomonadota</taxon>
        <taxon>Gammaproteobacteria</taxon>
        <taxon>Lysobacterales</taxon>
        <taxon>Rhodanobacteraceae</taxon>
        <taxon>Luteibacter</taxon>
    </lineage>
</organism>
<feature type="transmembrane region" description="Helical" evidence="6">
    <location>
        <begin position="664"/>
        <end position="685"/>
    </location>
</feature>
<comment type="caution">
    <text evidence="8">The sequence shown here is derived from an EMBL/GenBank/DDBJ whole genome shotgun (WGS) entry which is preliminary data.</text>
</comment>